<proteinExistence type="inferred from homology"/>
<dbReference type="InterPro" id="IPR006062">
    <property type="entry name" value="His_biosynth"/>
</dbReference>
<comment type="pathway">
    <text evidence="3 9">Amino-acid biosynthesis; L-histidine biosynthesis; L-histidine from 5-phospho-alpha-D-ribose 1-diphosphate: step 4/9.</text>
</comment>
<dbReference type="GO" id="GO:0016853">
    <property type="term" value="F:isomerase activity"/>
    <property type="evidence" value="ECO:0007669"/>
    <property type="project" value="UniProtKB-KW"/>
</dbReference>
<dbReference type="Gene3D" id="3.20.20.70">
    <property type="entry name" value="Aldolase class I"/>
    <property type="match status" value="1"/>
</dbReference>
<protein>
    <recommendedName>
        <fullName evidence="9">1-(5-phosphoribosyl)-5-[(5-phosphoribosylamino)methylideneamino] imidazole-4-carboxamide isomerase</fullName>
        <ecNumber evidence="9">5.3.1.16</ecNumber>
    </recommendedName>
    <alternativeName>
        <fullName evidence="9">Phosphoribosylformimino-5-aminoimidazole carboxamide ribotide isomerase</fullName>
    </alternativeName>
</protein>
<dbReference type="RefSeq" id="WP_285723063.1">
    <property type="nucleotide sequence ID" value="NZ_BSDD01000001.1"/>
</dbReference>
<evidence type="ECO:0000256" key="8">
    <source>
        <dbReference type="ARBA" id="ARBA00023235"/>
    </source>
</evidence>
<evidence type="ECO:0000256" key="9">
    <source>
        <dbReference type="HAMAP-Rule" id="MF_01014"/>
    </source>
</evidence>
<dbReference type="EC" id="5.3.1.16" evidence="9"/>
<dbReference type="SUPFAM" id="SSF51366">
    <property type="entry name" value="Ribulose-phoshate binding barrel"/>
    <property type="match status" value="1"/>
</dbReference>
<evidence type="ECO:0000256" key="2">
    <source>
        <dbReference type="ARBA" id="ARBA00004496"/>
    </source>
</evidence>
<dbReference type="InterPro" id="IPR011060">
    <property type="entry name" value="RibuloseP-bd_barrel"/>
</dbReference>
<keyword evidence="8 9" id="KW-0413">Isomerase</keyword>
<reference evidence="11 12" key="1">
    <citation type="journal article" date="2023" name="Antonie Van Leeuwenhoek">
        <title>Mesoterricola silvestris gen. nov., sp. nov., Mesoterricola sediminis sp. nov., Geothrix oryzae sp. nov., Geothrix edaphica sp. nov., Geothrix rubra sp. nov., and Geothrix limicola sp. nov., six novel members of Acidobacteriota isolated from soils.</title>
        <authorList>
            <person name="Itoh H."/>
            <person name="Sugisawa Y."/>
            <person name="Mise K."/>
            <person name="Xu Z."/>
            <person name="Kuniyasu M."/>
            <person name="Ushijima N."/>
            <person name="Kawano K."/>
            <person name="Kobayashi E."/>
            <person name="Shiratori Y."/>
            <person name="Masuda Y."/>
            <person name="Senoo K."/>
        </authorList>
    </citation>
    <scope>NUCLEOTIDE SEQUENCE [LARGE SCALE GENOMIC DNA]</scope>
    <source>
        <strain evidence="11 12">Red803</strain>
    </source>
</reference>
<dbReference type="InterPro" id="IPR013785">
    <property type="entry name" value="Aldolase_TIM"/>
</dbReference>
<evidence type="ECO:0000313" key="12">
    <source>
        <dbReference type="Proteomes" id="UP001165089"/>
    </source>
</evidence>
<dbReference type="PANTHER" id="PTHR43090:SF2">
    <property type="entry name" value="1-(5-PHOSPHORIBOSYL)-5-[(5-PHOSPHORIBOSYLAMINO)METHYLIDENEAMINO] IMIDAZOLE-4-CARBOXAMIDE ISOMERASE"/>
    <property type="match status" value="1"/>
</dbReference>
<dbReference type="HAMAP" id="MF_01014">
    <property type="entry name" value="HisA"/>
    <property type="match status" value="1"/>
</dbReference>
<dbReference type="EMBL" id="BSDD01000001">
    <property type="protein sequence ID" value="GLH69210.1"/>
    <property type="molecule type" value="Genomic_DNA"/>
</dbReference>
<evidence type="ECO:0000256" key="5">
    <source>
        <dbReference type="ARBA" id="ARBA00022490"/>
    </source>
</evidence>
<sequence length="237" mass="24708">MQLIPSLDLLDGRLVRLRHGDPAQATFYDLAPEAWVARLAAAGARRIHLVDLDGAFGRPRQGAFLRFPATFPGLHFQLGGGLRDRAAIQEVLDLGFDAVVGTLAVEQPLALKGLPGDRLIAALDLKDGRIVTRGWQTASACASTDVFESLLVLGFDRALVTDVGRDGTLEGPGLDAVAQVAKEGFRVQASGGLRALGDLAPLARIPGVVGAISGKALLEGVLPLDDPATRAALEGAA</sequence>
<keyword evidence="5 9" id="KW-0963">Cytoplasm</keyword>
<dbReference type="InterPro" id="IPR023016">
    <property type="entry name" value="HisA/PriA"/>
</dbReference>
<feature type="active site" description="Proton acceptor" evidence="9">
    <location>
        <position position="8"/>
    </location>
</feature>
<name>A0ABQ5Q476_9BACT</name>
<comment type="similarity">
    <text evidence="4 9 10">Belongs to the HisA/HisF family.</text>
</comment>
<keyword evidence="7 9" id="KW-0368">Histidine biosynthesis</keyword>
<comment type="catalytic activity">
    <reaction evidence="1 9">
        <text>1-(5-phospho-beta-D-ribosyl)-5-[(5-phospho-beta-D-ribosylamino)methylideneamino]imidazole-4-carboxamide = 5-[(5-phospho-1-deoxy-D-ribulos-1-ylimino)methylamino]-1-(5-phospho-beta-D-ribosyl)imidazole-4-carboxamide</text>
        <dbReference type="Rhea" id="RHEA:15469"/>
        <dbReference type="ChEBI" id="CHEBI:58435"/>
        <dbReference type="ChEBI" id="CHEBI:58525"/>
        <dbReference type="EC" id="5.3.1.16"/>
    </reaction>
</comment>
<evidence type="ECO:0000256" key="6">
    <source>
        <dbReference type="ARBA" id="ARBA00022605"/>
    </source>
</evidence>
<organism evidence="11 12">
    <name type="scientific">Geothrix rubra</name>
    <dbReference type="NCBI Taxonomy" id="2927977"/>
    <lineage>
        <taxon>Bacteria</taxon>
        <taxon>Pseudomonadati</taxon>
        <taxon>Acidobacteriota</taxon>
        <taxon>Holophagae</taxon>
        <taxon>Holophagales</taxon>
        <taxon>Holophagaceae</taxon>
        <taxon>Geothrix</taxon>
    </lineage>
</organism>
<keyword evidence="6 9" id="KW-0028">Amino-acid biosynthesis</keyword>
<feature type="active site" description="Proton donor" evidence="9">
    <location>
        <position position="124"/>
    </location>
</feature>
<evidence type="ECO:0000256" key="1">
    <source>
        <dbReference type="ARBA" id="ARBA00000901"/>
    </source>
</evidence>
<comment type="caution">
    <text evidence="11">The sequence shown here is derived from an EMBL/GenBank/DDBJ whole genome shotgun (WGS) entry which is preliminary data.</text>
</comment>
<evidence type="ECO:0000256" key="7">
    <source>
        <dbReference type="ARBA" id="ARBA00023102"/>
    </source>
</evidence>
<dbReference type="InterPro" id="IPR044524">
    <property type="entry name" value="Isoase_HisA-like"/>
</dbReference>
<accession>A0ABQ5Q476</accession>
<dbReference type="PANTHER" id="PTHR43090">
    <property type="entry name" value="1-(5-PHOSPHORIBOSYL)-5-[(5-PHOSPHORIBOSYLAMINO)METHYLIDENEAMINO] IMIDAZOLE-4-CARBOXAMIDE ISOMERASE"/>
    <property type="match status" value="1"/>
</dbReference>
<evidence type="ECO:0000256" key="4">
    <source>
        <dbReference type="ARBA" id="ARBA00009667"/>
    </source>
</evidence>
<comment type="subcellular location">
    <subcellularLocation>
        <location evidence="2 9">Cytoplasm</location>
    </subcellularLocation>
</comment>
<evidence type="ECO:0000256" key="10">
    <source>
        <dbReference type="RuleBase" id="RU003657"/>
    </source>
</evidence>
<evidence type="ECO:0000313" key="11">
    <source>
        <dbReference type="EMBL" id="GLH69210.1"/>
    </source>
</evidence>
<gene>
    <name evidence="11" type="primary">hisA_1</name>
    <name evidence="9" type="synonym">hisA</name>
    <name evidence="11" type="ORF">GETHPA_07430</name>
</gene>
<dbReference type="Pfam" id="PF00977">
    <property type="entry name" value="His_biosynth"/>
    <property type="match status" value="1"/>
</dbReference>
<keyword evidence="12" id="KW-1185">Reference proteome</keyword>
<dbReference type="Proteomes" id="UP001165089">
    <property type="component" value="Unassembled WGS sequence"/>
</dbReference>
<evidence type="ECO:0000256" key="3">
    <source>
        <dbReference type="ARBA" id="ARBA00005133"/>
    </source>
</evidence>